<dbReference type="EMBL" id="JAVCAP010000021">
    <property type="protein sequence ID" value="MDP8568357.1"/>
    <property type="molecule type" value="Genomic_DNA"/>
</dbReference>
<keyword evidence="2" id="KW-1185">Reference proteome</keyword>
<gene>
    <name evidence="1" type="ORF">Q9291_10895</name>
</gene>
<dbReference type="Proteomes" id="UP001225906">
    <property type="component" value="Unassembled WGS sequence"/>
</dbReference>
<evidence type="ECO:0008006" key="3">
    <source>
        <dbReference type="Google" id="ProtNLM"/>
    </source>
</evidence>
<reference evidence="2" key="1">
    <citation type="journal article" date="2019" name="Int. J. Syst. Evol. Microbiol.">
        <title>The Global Catalogue of Microorganisms (GCM) 10K type strain sequencing project: providing services to taxonomists for standard genome sequencing and annotation.</title>
        <authorList>
            <consortium name="The Broad Institute Genomics Platform"/>
            <consortium name="The Broad Institute Genome Sequencing Center for Infectious Disease"/>
            <person name="Wu L."/>
            <person name="Ma J."/>
        </authorList>
    </citation>
    <scope>NUCLEOTIDE SEQUENCE [LARGE SCALE GENOMIC DNA]</scope>
    <source>
        <strain evidence="2">VKM B-3159</strain>
    </source>
</reference>
<organism evidence="1 2">
    <name type="scientific">Methylophilus aquaticus</name>
    <dbReference type="NCBI Taxonomy" id="1971610"/>
    <lineage>
        <taxon>Bacteria</taxon>
        <taxon>Pseudomonadati</taxon>
        <taxon>Pseudomonadota</taxon>
        <taxon>Betaproteobacteria</taxon>
        <taxon>Nitrosomonadales</taxon>
        <taxon>Methylophilaceae</taxon>
        <taxon>Methylophilus</taxon>
    </lineage>
</organism>
<evidence type="ECO:0000313" key="1">
    <source>
        <dbReference type="EMBL" id="MDP8568357.1"/>
    </source>
</evidence>
<comment type="caution">
    <text evidence="1">The sequence shown here is derived from an EMBL/GenBank/DDBJ whole genome shotgun (WGS) entry which is preliminary data.</text>
</comment>
<protein>
    <recommendedName>
        <fullName evidence="3">DUF1508 domain-containing protein</fullName>
    </recommendedName>
</protein>
<name>A0ABT9JUX6_9PROT</name>
<dbReference type="RefSeq" id="WP_306390076.1">
    <property type="nucleotide sequence ID" value="NZ_JAVCAP010000021.1"/>
</dbReference>
<proteinExistence type="predicted"/>
<evidence type="ECO:0000313" key="2">
    <source>
        <dbReference type="Proteomes" id="UP001225906"/>
    </source>
</evidence>
<accession>A0ABT9JUX6</accession>
<sequence>MGQAPGKYLFVIRSANGVIVKNLQVYGKTRLEADEKIRQMYRRCEVISCELVENPKTASANFEDVLDAIVVSNA</sequence>